<proteinExistence type="predicted"/>
<sequence>MSQLGSVAWRGSALRQAAPARRPSRQRAALCFSNADGSVSVCFRLPYRCKYGQKLCLVGSNDVLGGWHVDRAVPMNWTEGDVWTVELQLPANGSKVQLEYKYVVRSERDKSAVRWKEGNNCYLAVPEQGRLHVRDTWDDSMREVEFETPGSAKAAAPPSPPAPQPPPPQAQAQPQVQVQPPAAAEAAAPAARRGRPRKIDEQAQVVATISKAADKAMQQLDDAVSRSLDLLGTSNDPAAPELLAADRLLAAAAKRATTMHKALEAAKEVKALPPTSKPPRVRRKSGGKDGGDGQA</sequence>
<evidence type="ECO:0000313" key="4">
    <source>
        <dbReference type="Proteomes" id="UP000239899"/>
    </source>
</evidence>
<dbReference type="EMBL" id="LHPG02000003">
    <property type="protein sequence ID" value="PRW59906.1"/>
    <property type="molecule type" value="Genomic_DNA"/>
</dbReference>
<dbReference type="GO" id="GO:2001070">
    <property type="term" value="F:starch binding"/>
    <property type="evidence" value="ECO:0007669"/>
    <property type="project" value="InterPro"/>
</dbReference>
<evidence type="ECO:0000313" key="3">
    <source>
        <dbReference type="EMBL" id="PRW59906.1"/>
    </source>
</evidence>
<feature type="region of interest" description="Disordered" evidence="1">
    <location>
        <begin position="144"/>
        <end position="199"/>
    </location>
</feature>
<dbReference type="PROSITE" id="PS51166">
    <property type="entry name" value="CBM20"/>
    <property type="match status" value="1"/>
</dbReference>
<reference evidence="3 4" key="1">
    <citation type="journal article" date="2018" name="Plant J.">
        <title>Genome sequences of Chlorella sorokiniana UTEX 1602 and Micractinium conductrix SAG 241.80: implications to maltose excretion by a green alga.</title>
        <authorList>
            <person name="Arriola M.B."/>
            <person name="Velmurugan N."/>
            <person name="Zhang Y."/>
            <person name="Plunkett M.H."/>
            <person name="Hondzo H."/>
            <person name="Barney B.M."/>
        </authorList>
    </citation>
    <scope>NUCLEOTIDE SEQUENCE [LARGE SCALE GENOMIC DNA]</scope>
    <source>
        <strain evidence="4">UTEX 1602</strain>
    </source>
</reference>
<dbReference type="PANTHER" id="PTHR15048:SF0">
    <property type="entry name" value="STARCH-BINDING DOMAIN-CONTAINING PROTEIN 1"/>
    <property type="match status" value="1"/>
</dbReference>
<dbReference type="STRING" id="3076.A0A2P6U0R7"/>
<dbReference type="CDD" id="cd05467">
    <property type="entry name" value="CBM20"/>
    <property type="match status" value="1"/>
</dbReference>
<name>A0A2P6U0R7_CHLSO</name>
<dbReference type="SMART" id="SM01065">
    <property type="entry name" value="CBM_2"/>
    <property type="match status" value="1"/>
</dbReference>
<dbReference type="OrthoDB" id="512712at2759"/>
<protein>
    <submittedName>
        <fullName evidence="3">Carbohydrate-binding module family 20</fullName>
    </submittedName>
</protein>
<dbReference type="Proteomes" id="UP000239899">
    <property type="component" value="Unassembled WGS sequence"/>
</dbReference>
<dbReference type="GO" id="GO:0016020">
    <property type="term" value="C:membrane"/>
    <property type="evidence" value="ECO:0007669"/>
    <property type="project" value="TreeGrafter"/>
</dbReference>
<evidence type="ECO:0000259" key="2">
    <source>
        <dbReference type="PROSITE" id="PS51166"/>
    </source>
</evidence>
<comment type="caution">
    <text evidence="3">The sequence shown here is derived from an EMBL/GenBank/DDBJ whole genome shotgun (WGS) entry which is preliminary data.</text>
</comment>
<dbReference type="Pfam" id="PF00686">
    <property type="entry name" value="CBM_20"/>
    <property type="match status" value="1"/>
</dbReference>
<feature type="region of interest" description="Disordered" evidence="1">
    <location>
        <begin position="264"/>
        <end position="295"/>
    </location>
</feature>
<feature type="compositionally biased region" description="Low complexity" evidence="1">
    <location>
        <begin position="170"/>
        <end position="191"/>
    </location>
</feature>
<dbReference type="PANTHER" id="PTHR15048">
    <property type="entry name" value="STARCH-BINDING DOMAIN-CONTAINING PROTEIN 1"/>
    <property type="match status" value="1"/>
</dbReference>
<gene>
    <name evidence="3" type="ORF">C2E21_1597</name>
</gene>
<keyword evidence="4" id="KW-1185">Reference proteome</keyword>
<dbReference type="AlphaFoldDB" id="A0A2P6U0R7"/>
<feature type="compositionally biased region" description="Basic and acidic residues" evidence="1">
    <location>
        <begin position="286"/>
        <end position="295"/>
    </location>
</feature>
<dbReference type="Gene3D" id="2.60.40.10">
    <property type="entry name" value="Immunoglobulins"/>
    <property type="match status" value="1"/>
</dbReference>
<organism evidence="3 4">
    <name type="scientific">Chlorella sorokiniana</name>
    <name type="common">Freshwater green alga</name>
    <dbReference type="NCBI Taxonomy" id="3076"/>
    <lineage>
        <taxon>Eukaryota</taxon>
        <taxon>Viridiplantae</taxon>
        <taxon>Chlorophyta</taxon>
        <taxon>core chlorophytes</taxon>
        <taxon>Trebouxiophyceae</taxon>
        <taxon>Chlorellales</taxon>
        <taxon>Chlorellaceae</taxon>
        <taxon>Chlorella clade</taxon>
        <taxon>Chlorella</taxon>
    </lineage>
</organism>
<feature type="compositionally biased region" description="Pro residues" evidence="1">
    <location>
        <begin position="157"/>
        <end position="169"/>
    </location>
</feature>
<dbReference type="InterPro" id="IPR013783">
    <property type="entry name" value="Ig-like_fold"/>
</dbReference>
<dbReference type="SUPFAM" id="SSF49452">
    <property type="entry name" value="Starch-binding domain-like"/>
    <property type="match status" value="1"/>
</dbReference>
<dbReference type="InterPro" id="IPR002044">
    <property type="entry name" value="CBM20"/>
</dbReference>
<feature type="domain" description="CBM20" evidence="2">
    <location>
        <begin position="33"/>
        <end position="139"/>
    </location>
</feature>
<evidence type="ECO:0000256" key="1">
    <source>
        <dbReference type="SAM" id="MobiDB-lite"/>
    </source>
</evidence>
<dbReference type="InterPro" id="IPR013784">
    <property type="entry name" value="Carb-bd-like_fold"/>
</dbReference>
<accession>A0A2P6U0R7</accession>